<dbReference type="Proteomes" id="UP000029226">
    <property type="component" value="Unassembled WGS sequence"/>
</dbReference>
<reference evidence="2 3" key="1">
    <citation type="journal article" date="2014" name="Genome Announc.">
        <title>Draft Genome Sequences of Marine Flavobacterium Nonlabens Strains NR17, NR24, NR27, NR32, NR33, and Ara13.</title>
        <authorList>
            <person name="Nakanishi M."/>
            <person name="Meirelles P."/>
            <person name="Suzuki R."/>
            <person name="Takatani N."/>
            <person name="Mino S."/>
            <person name="Suda W."/>
            <person name="Oshima K."/>
            <person name="Hattori M."/>
            <person name="Ohkuma M."/>
            <person name="Hosokawa M."/>
            <person name="Miyashita K."/>
            <person name="Thompson F.L."/>
            <person name="Niwa A."/>
            <person name="Sawabe T."/>
            <person name="Sawabe T."/>
        </authorList>
    </citation>
    <scope>NUCLEOTIDE SEQUENCE [LARGE SCALE GENOMIC DNA]</scope>
    <source>
        <strain evidence="3">JCM19314</strain>
    </source>
</reference>
<organism evidence="2 3">
    <name type="scientific">Nonlabens ulvanivorans</name>
    <name type="common">Persicivirga ulvanivorans</name>
    <dbReference type="NCBI Taxonomy" id="906888"/>
    <lineage>
        <taxon>Bacteria</taxon>
        <taxon>Pseudomonadati</taxon>
        <taxon>Bacteroidota</taxon>
        <taxon>Flavobacteriia</taxon>
        <taxon>Flavobacteriales</taxon>
        <taxon>Flavobacteriaceae</taxon>
        <taxon>Nonlabens</taxon>
    </lineage>
</organism>
<dbReference type="InterPro" id="IPR038765">
    <property type="entry name" value="Papain-like_cys_pep_sf"/>
</dbReference>
<dbReference type="Gene3D" id="2.60.120.1130">
    <property type="match status" value="1"/>
</dbReference>
<gene>
    <name evidence="2" type="ORF">JCM19314_1125</name>
</gene>
<dbReference type="InterPro" id="IPR002931">
    <property type="entry name" value="Transglutaminase-like"/>
</dbReference>
<dbReference type="Pfam" id="PF01841">
    <property type="entry name" value="Transglut_core"/>
    <property type="match status" value="1"/>
</dbReference>
<name>A0A090QAE2_NONUL</name>
<dbReference type="SUPFAM" id="SSF54001">
    <property type="entry name" value="Cysteine proteinases"/>
    <property type="match status" value="1"/>
</dbReference>
<evidence type="ECO:0000313" key="2">
    <source>
        <dbReference type="EMBL" id="GAK99940.1"/>
    </source>
</evidence>
<dbReference type="AlphaFoldDB" id="A0A090QAE2"/>
<protein>
    <recommendedName>
        <fullName evidence="1">Transglutaminase-like domain-containing protein</fullName>
    </recommendedName>
</protein>
<evidence type="ECO:0000259" key="1">
    <source>
        <dbReference type="Pfam" id="PF01841"/>
    </source>
</evidence>
<proteinExistence type="predicted"/>
<accession>A0A090QAE2</accession>
<evidence type="ECO:0000313" key="3">
    <source>
        <dbReference type="Proteomes" id="UP000029226"/>
    </source>
</evidence>
<dbReference type="EMBL" id="BBMM01000003">
    <property type="protein sequence ID" value="GAK99940.1"/>
    <property type="molecule type" value="Genomic_DNA"/>
</dbReference>
<sequence>MKSEYRMPGNSYIYPHVLYLTQSFKDSKGAEITLFKETQDLYNWYSSLVNDVDIQTTDIAVKVNELTAGLTTDDEKVKAIYYWVQDNIKYIAFEDGIAGFKPDSPQNVFSKKYGDCKGMAILLKTMLIEAGYDARLVWIGTDHISYDYSTPSLSVDNHMITAIMVDGKPIFIDGTEKFNSYGTFATRIQGKQALIENGDSFLLKKVPQATPEFNKEIYQGTFKINGNDLVGIMNKELTGEQASSFLYGFTGMEQDKRQEVMLKVLTDGNDNATVENVSAFDPTDRDAILKLNYDMKVSNAVSSFDDNLYLELDPVRYLANWTMDEDRQNSYKMNNTRVEQKNISLELPAGYTVETLPDAISIDNQFLKVEAHYTLDGNQINYNSQIKIKTRLIEKNQFDTWNTAIEQIKNFYDEQIVLKKA</sequence>
<feature type="domain" description="Transglutaminase-like" evidence="1">
    <location>
        <begin position="64"/>
        <end position="139"/>
    </location>
</feature>
<dbReference type="Gene3D" id="3.10.620.30">
    <property type="match status" value="1"/>
</dbReference>
<comment type="caution">
    <text evidence="2">The sequence shown here is derived from an EMBL/GenBank/DDBJ whole genome shotgun (WGS) entry which is preliminary data.</text>
</comment>